<proteinExistence type="predicted"/>
<evidence type="ECO:0008006" key="3">
    <source>
        <dbReference type="Google" id="ProtNLM"/>
    </source>
</evidence>
<sequence length="56" mass="6707">MKTYTLKSATKNQETNTVWEAFVEYLETVYFEGAADELDKELLEFEYESYKSCYEK</sequence>
<name>A0A5K7S3J5_9BACT</name>
<gene>
    <name evidence="1" type="ORF">AQPE_0250</name>
</gene>
<organism evidence="1 2">
    <name type="scientific">Aquipluma nitroreducens</name>
    <dbReference type="NCBI Taxonomy" id="2010828"/>
    <lineage>
        <taxon>Bacteria</taxon>
        <taxon>Pseudomonadati</taxon>
        <taxon>Bacteroidota</taxon>
        <taxon>Bacteroidia</taxon>
        <taxon>Marinilabiliales</taxon>
        <taxon>Prolixibacteraceae</taxon>
        <taxon>Aquipluma</taxon>
    </lineage>
</organism>
<dbReference type="AlphaFoldDB" id="A0A5K7S3J5"/>
<dbReference type="RefSeq" id="WP_318349216.1">
    <property type="nucleotide sequence ID" value="NZ_AP018694.1"/>
</dbReference>
<keyword evidence="2" id="KW-1185">Reference proteome</keyword>
<reference evidence="1" key="1">
    <citation type="journal article" date="2020" name="Int. J. Syst. Evol. Microbiol.">
        <title>Aquipluma nitroreducens gen. nov. sp. nov., a novel facultatively anaerobic bacterium isolated from a freshwater lake.</title>
        <authorList>
            <person name="Watanabe M."/>
            <person name="Kojima H."/>
            <person name="Fukui M."/>
        </authorList>
    </citation>
    <scope>NUCLEOTIDE SEQUENCE</scope>
    <source>
        <strain evidence="1">MeG22</strain>
    </source>
</reference>
<evidence type="ECO:0000313" key="1">
    <source>
        <dbReference type="EMBL" id="BBE16113.1"/>
    </source>
</evidence>
<accession>A0A5K7S3J5</accession>
<dbReference type="KEGG" id="anf:AQPE_0250"/>
<protein>
    <recommendedName>
        <fullName evidence="3">Phage protein</fullName>
    </recommendedName>
</protein>
<evidence type="ECO:0000313" key="2">
    <source>
        <dbReference type="Proteomes" id="UP001193389"/>
    </source>
</evidence>
<dbReference type="Proteomes" id="UP001193389">
    <property type="component" value="Chromosome"/>
</dbReference>
<dbReference type="EMBL" id="AP018694">
    <property type="protein sequence ID" value="BBE16113.1"/>
    <property type="molecule type" value="Genomic_DNA"/>
</dbReference>